<reference evidence="3" key="1">
    <citation type="submission" date="2017-04" db="EMBL/GenBank/DDBJ databases">
        <title>Function of individual gut microbiota members based on whole genome sequencing of pure cultures obtained from chicken caecum.</title>
        <authorList>
            <person name="Medvecky M."/>
            <person name="Cejkova D."/>
            <person name="Polansky O."/>
            <person name="Karasova D."/>
            <person name="Kubasova T."/>
            <person name="Cizek A."/>
            <person name="Rychlik I."/>
        </authorList>
    </citation>
    <scope>NUCLEOTIDE SEQUENCE [LARGE SCALE GENOMIC DNA]</scope>
    <source>
        <strain evidence="3">An149</strain>
    </source>
</reference>
<keyword evidence="1" id="KW-1133">Transmembrane helix</keyword>
<keyword evidence="1" id="KW-0812">Transmembrane</keyword>
<proteinExistence type="predicted"/>
<gene>
    <name evidence="2" type="ORF">B5E91_02620</name>
</gene>
<protein>
    <submittedName>
        <fullName evidence="2">Uncharacterized protein</fullName>
    </submittedName>
</protein>
<dbReference type="RefSeq" id="WP_087254711.1">
    <property type="nucleotide sequence ID" value="NZ_JAGZXW010000026.1"/>
</dbReference>
<evidence type="ECO:0000313" key="3">
    <source>
        <dbReference type="Proteomes" id="UP000196258"/>
    </source>
</evidence>
<dbReference type="AlphaFoldDB" id="A0A1Y4QNT2"/>
<dbReference type="Proteomes" id="UP000196258">
    <property type="component" value="Unassembled WGS sequence"/>
</dbReference>
<feature type="transmembrane region" description="Helical" evidence="1">
    <location>
        <begin position="43"/>
        <end position="61"/>
    </location>
</feature>
<name>A0A1Y4QNT2_9FIRM</name>
<evidence type="ECO:0000256" key="1">
    <source>
        <dbReference type="SAM" id="Phobius"/>
    </source>
</evidence>
<evidence type="ECO:0000313" key="2">
    <source>
        <dbReference type="EMBL" id="OUQ06182.1"/>
    </source>
</evidence>
<keyword evidence="1" id="KW-0472">Membrane</keyword>
<sequence length="307" mass="36221">MIFKKLFKNSIENDEEIVSLDELQERKIKLIKSIKHKAMIKKIFLIIVLFFGLLGGYRALLDVNDNNTYDELMDQAFINSYISNYYTYPRTDVIEEYLKEFSYSEEYFKNEYIRDVESIKPQSIIVYSVETVDKNKQIYDFYIRCICTVKVKDLEAVNINICNKITVAKNDGKYKVVKPIENIENEVASITNKDVLDNFNYNLKKGDEQVSDEIRTEIENTISLFLKTYNDDINQARLLVSNPKQLLPLDSNTRLELLDIKEVTKTNDTYYVECTVNKVYADYLKNLQNYHFEIDIEKNKINTMEVY</sequence>
<comment type="caution">
    <text evidence="2">The sequence shown here is derived from an EMBL/GenBank/DDBJ whole genome shotgun (WGS) entry which is preliminary data.</text>
</comment>
<organism evidence="2 3">
    <name type="scientific">Thomasclavelia spiroformis</name>
    <dbReference type="NCBI Taxonomy" id="29348"/>
    <lineage>
        <taxon>Bacteria</taxon>
        <taxon>Bacillati</taxon>
        <taxon>Bacillota</taxon>
        <taxon>Erysipelotrichia</taxon>
        <taxon>Erysipelotrichales</taxon>
        <taxon>Coprobacillaceae</taxon>
        <taxon>Thomasclavelia</taxon>
    </lineage>
</organism>
<dbReference type="EMBL" id="NFLB01000002">
    <property type="protein sequence ID" value="OUQ06182.1"/>
    <property type="molecule type" value="Genomic_DNA"/>
</dbReference>
<accession>A0A1Y4QNT2</accession>